<keyword evidence="2" id="KW-0460">Magnesium</keyword>
<evidence type="ECO:0000313" key="3">
    <source>
        <dbReference type="EMBL" id="CEJ59528.1"/>
    </source>
</evidence>
<reference evidence="4" key="1">
    <citation type="journal article" date="2015" name="Genome Announc.">
        <title>Draft genome sequence of the fungus Penicillium brasilianum MG11.</title>
        <authorList>
            <person name="Horn F."/>
            <person name="Linde J."/>
            <person name="Mattern D.J."/>
            <person name="Walther G."/>
            <person name="Guthke R."/>
            <person name="Brakhage A.A."/>
            <person name="Valiante V."/>
        </authorList>
    </citation>
    <scope>NUCLEOTIDE SEQUENCE [LARGE SCALE GENOMIC DNA]</scope>
    <source>
        <strain evidence="4">MG11</strain>
    </source>
</reference>
<dbReference type="EMBL" id="CDHK01000007">
    <property type="protein sequence ID" value="CEJ59528.1"/>
    <property type="molecule type" value="Genomic_DNA"/>
</dbReference>
<dbReference type="Proteomes" id="UP000042958">
    <property type="component" value="Unassembled WGS sequence"/>
</dbReference>
<proteinExistence type="predicted"/>
<sequence>MGDYTPSAVANDVTMQGSGVYSSHSDLQHEVMLQALPLIEKAAKEIEDRGAGQVLTVAEYGAAQGANSIKPLETITKSIPPENLQIMLNDKANNDFNTLSSTITEWTNNFSKQPFINMIPGNFYDQILPSQTVDIGFSLACIQHLSTTRPMMDENLQRIPDADKILQEQSHKDLLQFLHLRAIETKPGGTLVLSFPNKSASGSSDLVGPVSSIFGALKLMLVEGKVSKDVLSSLNEPLYNRSIEDVQSSLSEVEEFWTIRECFENQVVHPAYVELQRATSKEGRVDDEAAWKYTHAIIDWVTAVISGYLLKALRDGDPENYSEEKSGELVSEWILRTKEFYFAHFRGEEVSMSFIHVWLQRR</sequence>
<dbReference type="Pfam" id="PF03492">
    <property type="entry name" value="Methyltransf_7"/>
    <property type="match status" value="1"/>
</dbReference>
<dbReference type="InterPro" id="IPR029063">
    <property type="entry name" value="SAM-dependent_MTases_sf"/>
</dbReference>
<keyword evidence="1" id="KW-0479">Metal-binding</keyword>
<dbReference type="OrthoDB" id="1523883at2759"/>
<organism evidence="3 4">
    <name type="scientific">Penicillium brasilianum</name>
    <dbReference type="NCBI Taxonomy" id="104259"/>
    <lineage>
        <taxon>Eukaryota</taxon>
        <taxon>Fungi</taxon>
        <taxon>Dikarya</taxon>
        <taxon>Ascomycota</taxon>
        <taxon>Pezizomycotina</taxon>
        <taxon>Eurotiomycetes</taxon>
        <taxon>Eurotiomycetidae</taxon>
        <taxon>Eurotiales</taxon>
        <taxon>Aspergillaceae</taxon>
        <taxon>Penicillium</taxon>
    </lineage>
</organism>
<gene>
    <name evidence="3" type="ORF">PMG11_08149</name>
</gene>
<dbReference type="PANTHER" id="PTHR31009">
    <property type="entry name" value="S-ADENOSYL-L-METHIONINE:CARBOXYL METHYLTRANSFERASE FAMILY PROTEIN"/>
    <property type="match status" value="1"/>
</dbReference>
<dbReference type="GO" id="GO:0008168">
    <property type="term" value="F:methyltransferase activity"/>
    <property type="evidence" value="ECO:0007669"/>
    <property type="project" value="InterPro"/>
</dbReference>
<protein>
    <submittedName>
        <fullName evidence="3">Uncharacterized protein</fullName>
    </submittedName>
</protein>
<dbReference type="AlphaFoldDB" id="A0A0F7TRX5"/>
<accession>A0A0F7TRX5</accession>
<dbReference type="InterPro" id="IPR042086">
    <property type="entry name" value="MeTrfase_capping"/>
</dbReference>
<dbReference type="Gene3D" id="1.10.1200.270">
    <property type="entry name" value="Methyltransferase, alpha-helical capping domain"/>
    <property type="match status" value="1"/>
</dbReference>
<keyword evidence="4" id="KW-1185">Reference proteome</keyword>
<evidence type="ECO:0000256" key="2">
    <source>
        <dbReference type="ARBA" id="ARBA00022842"/>
    </source>
</evidence>
<dbReference type="Gene3D" id="3.40.50.150">
    <property type="entry name" value="Vaccinia Virus protein VP39"/>
    <property type="match status" value="1"/>
</dbReference>
<dbReference type="InterPro" id="IPR005299">
    <property type="entry name" value="MeTrfase_7"/>
</dbReference>
<dbReference type="SUPFAM" id="SSF53335">
    <property type="entry name" value="S-adenosyl-L-methionine-dependent methyltransferases"/>
    <property type="match status" value="1"/>
</dbReference>
<dbReference type="GO" id="GO:0046872">
    <property type="term" value="F:metal ion binding"/>
    <property type="evidence" value="ECO:0007669"/>
    <property type="project" value="UniProtKB-KW"/>
</dbReference>
<name>A0A0F7TRX5_PENBI</name>
<evidence type="ECO:0000256" key="1">
    <source>
        <dbReference type="ARBA" id="ARBA00022723"/>
    </source>
</evidence>
<evidence type="ECO:0000313" key="4">
    <source>
        <dbReference type="Proteomes" id="UP000042958"/>
    </source>
</evidence>